<feature type="non-terminal residue" evidence="1">
    <location>
        <position position="1"/>
    </location>
</feature>
<gene>
    <name evidence="1" type="ORF">ISR29_06400</name>
</gene>
<dbReference type="Gene3D" id="3.40.50.1820">
    <property type="entry name" value="alpha/beta hydrolase"/>
    <property type="match status" value="1"/>
</dbReference>
<evidence type="ECO:0000313" key="2">
    <source>
        <dbReference type="Proteomes" id="UP000705230"/>
    </source>
</evidence>
<accession>A0A937M3A9</accession>
<comment type="caution">
    <text evidence="1">The sequence shown here is derived from an EMBL/GenBank/DDBJ whole genome shotgun (WGS) entry which is preliminary data.</text>
</comment>
<sequence length="137" mass="16010">HRYLMYGEDKAIEKAAIGSAGWYTFINNEPFPYGIKNMPLEPGRIEWLMSREVLFLLGDKDNDPNHSSLNSSKGAREQGSNRLSRGWRYFNSLIKVGDSFQIPFRWRYELIENVDHDTKLMSRAAMPFILEDLDYKD</sequence>
<reference evidence="1" key="1">
    <citation type="submission" date="2020-10" db="EMBL/GenBank/DDBJ databases">
        <title>Microbiome of the Black Sea water column analyzed by genome centric metagenomics.</title>
        <authorList>
            <person name="Cabello-Yeves P.J."/>
            <person name="Callieri C."/>
            <person name="Picazo A."/>
            <person name="Mehrshad M."/>
            <person name="Haro-Moreno J.M."/>
            <person name="Roda-Garcia J."/>
            <person name="Dzembekova N."/>
            <person name="Slabakova V."/>
            <person name="Slabakova N."/>
            <person name="Moncheva S."/>
            <person name="Rodriguez-Valera F."/>
        </authorList>
    </citation>
    <scope>NUCLEOTIDE SEQUENCE</scope>
    <source>
        <strain evidence="1">BS30m-G43</strain>
    </source>
</reference>
<dbReference type="EMBL" id="JADHSG010000019">
    <property type="protein sequence ID" value="MBL6903814.1"/>
    <property type="molecule type" value="Genomic_DNA"/>
</dbReference>
<name>A0A937M3A9_9GAMM</name>
<organism evidence="1 2">
    <name type="scientific">SAR86 cluster bacterium</name>
    <dbReference type="NCBI Taxonomy" id="2030880"/>
    <lineage>
        <taxon>Bacteria</taxon>
        <taxon>Pseudomonadati</taxon>
        <taxon>Pseudomonadota</taxon>
        <taxon>Gammaproteobacteria</taxon>
        <taxon>SAR86 cluster</taxon>
    </lineage>
</organism>
<evidence type="ECO:0000313" key="1">
    <source>
        <dbReference type="EMBL" id="MBL6903814.1"/>
    </source>
</evidence>
<dbReference type="Proteomes" id="UP000705230">
    <property type="component" value="Unassembled WGS sequence"/>
</dbReference>
<proteinExistence type="predicted"/>
<dbReference type="AlphaFoldDB" id="A0A937M3A9"/>
<dbReference type="InterPro" id="IPR029058">
    <property type="entry name" value="AB_hydrolase_fold"/>
</dbReference>
<protein>
    <submittedName>
        <fullName evidence="1">Uncharacterized protein</fullName>
    </submittedName>
</protein>